<keyword evidence="2" id="KW-0150">Chloroplast</keyword>
<evidence type="ECO:0000256" key="1">
    <source>
        <dbReference type="SAM" id="MobiDB-lite"/>
    </source>
</evidence>
<reference evidence="2" key="1">
    <citation type="submission" date="2020-10" db="EMBL/GenBank/DDBJ databases">
        <title>The complete chloroplast genome of Viscum articulatum.</title>
        <authorList>
            <person name="Peng J."/>
        </authorList>
    </citation>
    <scope>NUCLEOTIDE SEQUENCE</scope>
</reference>
<evidence type="ECO:0000313" key="2">
    <source>
        <dbReference type="EMBL" id="QPP20732.1"/>
    </source>
</evidence>
<organism evidence="2">
    <name type="scientific">Viscum articulatum</name>
    <dbReference type="NCBI Taxonomy" id="50172"/>
    <lineage>
        <taxon>Eukaryota</taxon>
        <taxon>Viridiplantae</taxon>
        <taxon>Streptophyta</taxon>
        <taxon>Embryophyta</taxon>
        <taxon>Tracheophyta</taxon>
        <taxon>Spermatophyta</taxon>
        <taxon>Magnoliopsida</taxon>
        <taxon>eudicotyledons</taxon>
        <taxon>Gunneridae</taxon>
        <taxon>Pentapetalae</taxon>
        <taxon>Santalales</taxon>
        <taxon>Viscaceae</taxon>
        <taxon>Viscum</taxon>
    </lineage>
</organism>
<keyword evidence="2" id="KW-0934">Plastid</keyword>
<sequence length="24" mass="2708">MSDSVVEMELGENHRLSPPKNQIP</sequence>
<proteinExistence type="predicted"/>
<gene>
    <name evidence="2" type="primary">rpl16</name>
</gene>
<keyword evidence="2" id="KW-0687">Ribonucleoprotein</keyword>
<feature type="region of interest" description="Disordered" evidence="1">
    <location>
        <begin position="1"/>
        <end position="24"/>
    </location>
</feature>
<geneLocation type="chloroplast" evidence="2"/>
<keyword evidence="2" id="KW-0689">Ribosomal protein</keyword>
<accession>A0A7T1TVG7</accession>
<dbReference type="EMBL" id="MW092828">
    <property type="protein sequence ID" value="QPP20732.1"/>
    <property type="molecule type" value="Genomic_DNA"/>
</dbReference>
<dbReference type="RefSeq" id="YP_010128149.1">
    <property type="nucleotide sequence ID" value="NC_056292.1"/>
</dbReference>
<dbReference type="AlphaFoldDB" id="A0A7T1TVG7"/>
<dbReference type="GeneID" id="65334884"/>
<name>A0A7T1TVG7_9MAGN</name>
<dbReference type="GO" id="GO:0005840">
    <property type="term" value="C:ribosome"/>
    <property type="evidence" value="ECO:0007669"/>
    <property type="project" value="UniProtKB-KW"/>
</dbReference>
<protein>
    <submittedName>
        <fullName evidence="2">Ribosomal protein L16</fullName>
    </submittedName>
</protein>